<accession>A0A0J6S5W8</accession>
<evidence type="ECO:0000313" key="3">
    <source>
        <dbReference type="Proteomes" id="UP000035929"/>
    </source>
</evidence>
<dbReference type="Proteomes" id="UP000035929">
    <property type="component" value="Unassembled WGS sequence"/>
</dbReference>
<evidence type="ECO:0000313" key="2">
    <source>
        <dbReference type="EMBL" id="KMO28868.1"/>
    </source>
</evidence>
<comment type="caution">
    <text evidence="2">The sequence shown here is derived from an EMBL/GenBank/DDBJ whole genome shotgun (WGS) entry which is preliminary data.</text>
</comment>
<sequence length="129" mass="14053">MPSMEEILGGPIERERGVPGTRPGEGDKVRYVAFQEPHRPSDTFRNVTRAVKPPLPKRGGVVLEGCIVTLADGLRFYALSFHGDLEGWQRQVEEGARMLGLVSACIEADVLHLSDGRSVPLGACTIELD</sequence>
<dbReference type="AlphaFoldDB" id="A0A0J6S5W8"/>
<dbReference type="EMBL" id="LABX01000225">
    <property type="protein sequence ID" value="KMO28868.1"/>
    <property type="molecule type" value="Genomic_DNA"/>
</dbReference>
<organism evidence="2 3">
    <name type="scientific">Methylobacterium aquaticum</name>
    <dbReference type="NCBI Taxonomy" id="270351"/>
    <lineage>
        <taxon>Bacteria</taxon>
        <taxon>Pseudomonadati</taxon>
        <taxon>Pseudomonadota</taxon>
        <taxon>Alphaproteobacteria</taxon>
        <taxon>Hyphomicrobiales</taxon>
        <taxon>Methylobacteriaceae</taxon>
        <taxon>Methylobacterium</taxon>
    </lineage>
</organism>
<proteinExistence type="predicted"/>
<evidence type="ECO:0000256" key="1">
    <source>
        <dbReference type="SAM" id="MobiDB-lite"/>
    </source>
</evidence>
<gene>
    <name evidence="2" type="ORF">VP06_26230</name>
</gene>
<protein>
    <submittedName>
        <fullName evidence="2">Uncharacterized protein</fullName>
    </submittedName>
</protein>
<feature type="region of interest" description="Disordered" evidence="1">
    <location>
        <begin position="1"/>
        <end position="26"/>
    </location>
</feature>
<name>A0A0J6S5W8_9HYPH</name>
<reference evidence="2 3" key="1">
    <citation type="submission" date="2015-03" db="EMBL/GenBank/DDBJ databases">
        <title>Genome sequencing of Methylobacterium aquaticum DSM16371 type strain.</title>
        <authorList>
            <person name="Chaudhry V."/>
            <person name="Patil P.B."/>
        </authorList>
    </citation>
    <scope>NUCLEOTIDE SEQUENCE [LARGE SCALE GENOMIC DNA]</scope>
    <source>
        <strain evidence="2 3">DSM 16371</strain>
    </source>
</reference>